<evidence type="ECO:0000313" key="2">
    <source>
        <dbReference type="EMBL" id="MBE6271339.1"/>
    </source>
</evidence>
<reference evidence="2" key="1">
    <citation type="submission" date="2019-04" db="EMBL/GenBank/DDBJ databases">
        <title>Evolution of Biomass-Degrading Anaerobic Consortia Revealed by Metagenomics.</title>
        <authorList>
            <person name="Peng X."/>
        </authorList>
    </citation>
    <scope>NUCLEOTIDE SEQUENCE</scope>
    <source>
        <strain evidence="2">SIG140</strain>
    </source>
</reference>
<dbReference type="InterPro" id="IPR052942">
    <property type="entry name" value="LPS_cholinephosphotransferase"/>
</dbReference>
<evidence type="ECO:0000313" key="3">
    <source>
        <dbReference type="Proteomes" id="UP000806522"/>
    </source>
</evidence>
<protein>
    <submittedName>
        <fullName evidence="2">LicD family protein</fullName>
    </submittedName>
</protein>
<gene>
    <name evidence="2" type="ORF">E7101_10360</name>
</gene>
<feature type="domain" description="LicD/FKTN/FKRP nucleotidyltransferase" evidence="1">
    <location>
        <begin position="24"/>
        <end position="240"/>
    </location>
</feature>
<dbReference type="AlphaFoldDB" id="A0A9D5S8N4"/>
<dbReference type="PANTHER" id="PTHR43404">
    <property type="entry name" value="LIPOPOLYSACCHARIDE CHOLINEPHOSPHOTRANSFERASE LICD"/>
    <property type="match status" value="1"/>
</dbReference>
<comment type="caution">
    <text evidence="2">The sequence shown here is derived from an EMBL/GenBank/DDBJ whole genome shotgun (WGS) entry which is preliminary data.</text>
</comment>
<sequence length="279" mass="32845">MASYDIRPLQLHILKILQAVDQVCQEHHLRYYLWAGTMLGAVRHKGFIPWDDDMDIAMPRKDYDTLMAHAHEWLPQPFEAVCAETDPNYPGGFGKIIDASTTLIEREHSDYLGGVYIDVFPLDGVPSTRFAQKLNCMRYAITDRLIYYVHRNPYKHGHGFDSLIIKTIQALFTHKELQAAIRRIRVKYDYDSSKKILDYDDGFSGIMDKSILGEPTPIKFEDCLLMGLEHWDKYLANKYGDYMTIPKHDEQRQHNFFYLDYNMPYRAYHDTRKFVKHHE</sequence>
<dbReference type="PANTHER" id="PTHR43404:SF2">
    <property type="entry name" value="LIPOPOLYSACCHARIDE CHOLINEPHOSPHOTRANSFERASE LICD"/>
    <property type="match status" value="1"/>
</dbReference>
<dbReference type="EMBL" id="SUYC01000011">
    <property type="protein sequence ID" value="MBE6271339.1"/>
    <property type="molecule type" value="Genomic_DNA"/>
</dbReference>
<evidence type="ECO:0000259" key="1">
    <source>
        <dbReference type="Pfam" id="PF04991"/>
    </source>
</evidence>
<dbReference type="Proteomes" id="UP000806522">
    <property type="component" value="Unassembled WGS sequence"/>
</dbReference>
<name>A0A9D5S8N4_XYLRU</name>
<dbReference type="Pfam" id="PF04991">
    <property type="entry name" value="LicD"/>
    <property type="match status" value="1"/>
</dbReference>
<dbReference type="InterPro" id="IPR007074">
    <property type="entry name" value="LicD/FKTN/FKRP_NTP_transf"/>
</dbReference>
<accession>A0A9D5S8N4</accession>
<proteinExistence type="predicted"/>
<dbReference type="GO" id="GO:0009100">
    <property type="term" value="P:glycoprotein metabolic process"/>
    <property type="evidence" value="ECO:0007669"/>
    <property type="project" value="UniProtKB-ARBA"/>
</dbReference>
<organism evidence="2 3">
    <name type="scientific">Xylanibacter ruminicola</name>
    <name type="common">Prevotella ruminicola</name>
    <dbReference type="NCBI Taxonomy" id="839"/>
    <lineage>
        <taxon>Bacteria</taxon>
        <taxon>Pseudomonadati</taxon>
        <taxon>Bacteroidota</taxon>
        <taxon>Bacteroidia</taxon>
        <taxon>Bacteroidales</taxon>
        <taxon>Prevotellaceae</taxon>
        <taxon>Xylanibacter</taxon>
    </lineage>
</organism>